<protein>
    <submittedName>
        <fullName evidence="3">ATP-binding protein</fullName>
    </submittedName>
</protein>
<dbReference type="CDD" id="cd16936">
    <property type="entry name" value="HATPase_RsbW-like"/>
    <property type="match status" value="1"/>
</dbReference>
<sequence length="147" mass="16758">MKKRTALTYNLKIAAATENLEIVRDFVHKLAIKAGFEEEVAGQIELAVDEACTNVIRHAYNNNRRRKIDIRVLLDSDKIQIRISDTGKGFEPEALPKPDLKAYVQSSKRGGLGIHLMRSLMDDVEFRFNPTKKNTVTLTKYKRKKTA</sequence>
<keyword evidence="3" id="KW-0067">ATP-binding</keyword>
<evidence type="ECO:0000256" key="1">
    <source>
        <dbReference type="ARBA" id="ARBA00022527"/>
    </source>
</evidence>
<keyword evidence="1" id="KW-0808">Transferase</keyword>
<accession>A0A7V4WW02</accession>
<evidence type="ECO:0000313" key="3">
    <source>
        <dbReference type="EMBL" id="HGY56914.1"/>
    </source>
</evidence>
<dbReference type="Gene3D" id="3.30.565.10">
    <property type="entry name" value="Histidine kinase-like ATPase, C-terminal domain"/>
    <property type="match status" value="1"/>
</dbReference>
<gene>
    <name evidence="3" type="ORF">ENK44_14495</name>
</gene>
<dbReference type="InterPro" id="IPR050267">
    <property type="entry name" value="Anti-sigma-factor_SerPK"/>
</dbReference>
<dbReference type="InterPro" id="IPR003594">
    <property type="entry name" value="HATPase_dom"/>
</dbReference>
<comment type="caution">
    <text evidence="3">The sequence shown here is derived from an EMBL/GenBank/DDBJ whole genome shotgun (WGS) entry which is preliminary data.</text>
</comment>
<dbReference type="PANTHER" id="PTHR35526:SF3">
    <property type="entry name" value="ANTI-SIGMA-F FACTOR RSBW"/>
    <property type="match status" value="1"/>
</dbReference>
<dbReference type="EMBL" id="DRQG01000139">
    <property type="protein sequence ID" value="HGY56914.1"/>
    <property type="molecule type" value="Genomic_DNA"/>
</dbReference>
<name>A0A7V4WW02_CALAY</name>
<dbReference type="InterPro" id="IPR036890">
    <property type="entry name" value="HATPase_C_sf"/>
</dbReference>
<dbReference type="Proteomes" id="UP000885779">
    <property type="component" value="Unassembled WGS sequence"/>
</dbReference>
<keyword evidence="1" id="KW-0418">Kinase</keyword>
<dbReference type="GO" id="GO:0004674">
    <property type="term" value="F:protein serine/threonine kinase activity"/>
    <property type="evidence" value="ECO:0007669"/>
    <property type="project" value="UniProtKB-KW"/>
</dbReference>
<proteinExistence type="predicted"/>
<dbReference type="AlphaFoldDB" id="A0A7V4WW02"/>
<dbReference type="GO" id="GO:0005524">
    <property type="term" value="F:ATP binding"/>
    <property type="evidence" value="ECO:0007669"/>
    <property type="project" value="UniProtKB-KW"/>
</dbReference>
<organism evidence="3">
    <name type="scientific">Caldithrix abyssi</name>
    <dbReference type="NCBI Taxonomy" id="187145"/>
    <lineage>
        <taxon>Bacteria</taxon>
        <taxon>Pseudomonadati</taxon>
        <taxon>Calditrichota</taxon>
        <taxon>Calditrichia</taxon>
        <taxon>Calditrichales</taxon>
        <taxon>Calditrichaceae</taxon>
        <taxon>Caldithrix</taxon>
    </lineage>
</organism>
<dbReference type="SUPFAM" id="SSF55874">
    <property type="entry name" value="ATPase domain of HSP90 chaperone/DNA topoisomerase II/histidine kinase"/>
    <property type="match status" value="1"/>
</dbReference>
<feature type="domain" description="Histidine kinase/HSP90-like ATPase" evidence="2">
    <location>
        <begin position="14"/>
        <end position="140"/>
    </location>
</feature>
<dbReference type="PANTHER" id="PTHR35526">
    <property type="entry name" value="ANTI-SIGMA-F FACTOR RSBW-RELATED"/>
    <property type="match status" value="1"/>
</dbReference>
<dbReference type="Pfam" id="PF13581">
    <property type="entry name" value="HATPase_c_2"/>
    <property type="match status" value="1"/>
</dbReference>
<keyword evidence="3" id="KW-0547">Nucleotide-binding</keyword>
<reference evidence="3" key="1">
    <citation type="journal article" date="2020" name="mSystems">
        <title>Genome- and Community-Level Interaction Insights into Carbon Utilization and Element Cycling Functions of Hydrothermarchaeota in Hydrothermal Sediment.</title>
        <authorList>
            <person name="Zhou Z."/>
            <person name="Liu Y."/>
            <person name="Xu W."/>
            <person name="Pan J."/>
            <person name="Luo Z.H."/>
            <person name="Li M."/>
        </authorList>
    </citation>
    <scope>NUCLEOTIDE SEQUENCE [LARGE SCALE GENOMIC DNA]</scope>
    <source>
        <strain evidence="3">HyVt-577</strain>
    </source>
</reference>
<keyword evidence="1" id="KW-0723">Serine/threonine-protein kinase</keyword>
<evidence type="ECO:0000259" key="2">
    <source>
        <dbReference type="Pfam" id="PF13581"/>
    </source>
</evidence>